<sequence>MSILNILLIFTSRQFSNHSIYSADKILWVGSSTLCRGVDTDEFSLSISGLQVISSATIDAKYDMRKKSLLPQTANYNRFSWIWKTIASSFINAHEGLFSNNIRVRLVWASLAPPNVETFTWKFMWERVPTKVELIKRDYGATGVLYERRPRPLNFSGGSKSWLAPSEDTLKFNTDATVREISGYQILPGAEILAILEACTIAKGSPWIASHSFFSESDCSLVVDWILDGNHIPNIFFKDIDKVRQMGQTFPFKFQAIDREADDAADKLAREAIDRAYPFIWMDVSSSNVGFGSNLCTSSHGR</sequence>
<dbReference type="InterPro" id="IPR012337">
    <property type="entry name" value="RNaseH-like_sf"/>
</dbReference>
<organism evidence="1 2">
    <name type="scientific">Hibiscus sabdariffa</name>
    <name type="common">roselle</name>
    <dbReference type="NCBI Taxonomy" id="183260"/>
    <lineage>
        <taxon>Eukaryota</taxon>
        <taxon>Viridiplantae</taxon>
        <taxon>Streptophyta</taxon>
        <taxon>Embryophyta</taxon>
        <taxon>Tracheophyta</taxon>
        <taxon>Spermatophyta</taxon>
        <taxon>Magnoliopsida</taxon>
        <taxon>eudicotyledons</taxon>
        <taxon>Gunneridae</taxon>
        <taxon>Pentapetalae</taxon>
        <taxon>rosids</taxon>
        <taxon>malvids</taxon>
        <taxon>Malvales</taxon>
        <taxon>Malvaceae</taxon>
        <taxon>Malvoideae</taxon>
        <taxon>Hibiscus</taxon>
    </lineage>
</organism>
<name>A0ABR2F624_9ROSI</name>
<dbReference type="InterPro" id="IPR036397">
    <property type="entry name" value="RNaseH_sf"/>
</dbReference>
<evidence type="ECO:0008006" key="3">
    <source>
        <dbReference type="Google" id="ProtNLM"/>
    </source>
</evidence>
<protein>
    <recommendedName>
        <fullName evidence="3">RNase H type-1 domain-containing protein</fullName>
    </recommendedName>
</protein>
<reference evidence="1 2" key="1">
    <citation type="journal article" date="2024" name="G3 (Bethesda)">
        <title>Genome assembly of Hibiscus sabdariffa L. provides insights into metabolisms of medicinal natural products.</title>
        <authorList>
            <person name="Kim T."/>
        </authorList>
    </citation>
    <scope>NUCLEOTIDE SEQUENCE [LARGE SCALE GENOMIC DNA]</scope>
    <source>
        <strain evidence="1">TK-2024</strain>
        <tissue evidence="1">Old leaves</tissue>
    </source>
</reference>
<proteinExistence type="predicted"/>
<dbReference type="EMBL" id="JBBPBM010000008">
    <property type="protein sequence ID" value="KAK8572454.1"/>
    <property type="molecule type" value="Genomic_DNA"/>
</dbReference>
<evidence type="ECO:0000313" key="1">
    <source>
        <dbReference type="EMBL" id="KAK8572454.1"/>
    </source>
</evidence>
<comment type="caution">
    <text evidence="1">The sequence shown here is derived from an EMBL/GenBank/DDBJ whole genome shotgun (WGS) entry which is preliminary data.</text>
</comment>
<gene>
    <name evidence="1" type="ORF">V6N12_028507</name>
</gene>
<dbReference type="Proteomes" id="UP001472677">
    <property type="component" value="Unassembled WGS sequence"/>
</dbReference>
<dbReference type="Gene3D" id="3.30.420.10">
    <property type="entry name" value="Ribonuclease H-like superfamily/Ribonuclease H"/>
    <property type="match status" value="1"/>
</dbReference>
<keyword evidence="2" id="KW-1185">Reference proteome</keyword>
<accession>A0ABR2F624</accession>
<dbReference type="SUPFAM" id="SSF53098">
    <property type="entry name" value="Ribonuclease H-like"/>
    <property type="match status" value="1"/>
</dbReference>
<evidence type="ECO:0000313" key="2">
    <source>
        <dbReference type="Proteomes" id="UP001472677"/>
    </source>
</evidence>